<keyword evidence="1" id="KW-0732">Signal</keyword>
<evidence type="ECO:0000313" key="2">
    <source>
        <dbReference type="EMBL" id="KND96685.1"/>
    </source>
</evidence>
<feature type="chain" id="PRO_5005545343" evidence="1">
    <location>
        <begin position="23"/>
        <end position="50"/>
    </location>
</feature>
<name>A0A0L0NSN2_CANAR</name>
<dbReference type="Proteomes" id="UP000037122">
    <property type="component" value="Unassembled WGS sequence"/>
</dbReference>
<evidence type="ECO:0000256" key="1">
    <source>
        <dbReference type="SAM" id="SignalP"/>
    </source>
</evidence>
<feature type="signal peptide" evidence="1">
    <location>
        <begin position="1"/>
        <end position="22"/>
    </location>
</feature>
<dbReference type="EMBL" id="LGST01000051">
    <property type="protein sequence ID" value="KND96685.1"/>
    <property type="molecule type" value="Genomic_DNA"/>
</dbReference>
<proteinExistence type="predicted"/>
<evidence type="ECO:0000313" key="3">
    <source>
        <dbReference type="Proteomes" id="UP000037122"/>
    </source>
</evidence>
<dbReference type="AlphaFoldDB" id="A0A0L0NSN2"/>
<protein>
    <submittedName>
        <fullName evidence="2">Uncharacterized protein</fullName>
    </submittedName>
</protein>
<comment type="caution">
    <text evidence="2">The sequence shown here is derived from an EMBL/GenBank/DDBJ whole genome shotgun (WGS) entry which is preliminary data.</text>
</comment>
<sequence length="50" mass="5551">MDLPCLVGIGFCAFFTLEVVDSLLLDGGGFTRVTMERLLLRVQEFTLAKN</sequence>
<gene>
    <name evidence="2" type="ORF">QG37_06984</name>
</gene>
<organism evidence="2 3">
    <name type="scientific">Candidozyma auris</name>
    <name type="common">Yeast</name>
    <name type="synonym">Candida auris</name>
    <dbReference type="NCBI Taxonomy" id="498019"/>
    <lineage>
        <taxon>Eukaryota</taxon>
        <taxon>Fungi</taxon>
        <taxon>Dikarya</taxon>
        <taxon>Ascomycota</taxon>
        <taxon>Saccharomycotina</taxon>
        <taxon>Pichiomycetes</taxon>
        <taxon>Metschnikowiaceae</taxon>
        <taxon>Candidozyma</taxon>
    </lineage>
</organism>
<reference evidence="3" key="1">
    <citation type="journal article" date="2015" name="BMC Genomics">
        <title>Draft genome of a commonly misdiagnosed multidrug resistant pathogen Candida auris.</title>
        <authorList>
            <person name="Chatterjee S."/>
            <person name="Alampalli S.V."/>
            <person name="Nageshan R.K."/>
            <person name="Chettiar S.T."/>
            <person name="Joshi S."/>
            <person name="Tatu U.S."/>
        </authorList>
    </citation>
    <scope>NUCLEOTIDE SEQUENCE [LARGE SCALE GENOMIC DNA]</scope>
    <source>
        <strain evidence="3">6684</strain>
    </source>
</reference>
<dbReference type="VEuPathDB" id="FungiDB:QG37_06984"/>
<accession>A0A0L0NSN2</accession>